<dbReference type="EMBL" id="JANQDL010000074">
    <property type="protein sequence ID" value="MDH6064211.1"/>
    <property type="molecule type" value="Genomic_DNA"/>
</dbReference>
<dbReference type="AlphaFoldDB" id="A0AA43KF26"/>
<protein>
    <submittedName>
        <fullName evidence="2">HigA family addiction module antitoxin</fullName>
    </submittedName>
</protein>
<dbReference type="GO" id="GO:0003677">
    <property type="term" value="F:DNA binding"/>
    <property type="evidence" value="ECO:0007669"/>
    <property type="project" value="UniProtKB-KW"/>
</dbReference>
<comment type="caution">
    <text evidence="2">The sequence shown here is derived from an EMBL/GenBank/DDBJ whole genome shotgun (WGS) entry which is preliminary data.</text>
</comment>
<accession>A0AA43KF26</accession>
<dbReference type="Gene3D" id="1.10.260.40">
    <property type="entry name" value="lambda repressor-like DNA-binding domains"/>
    <property type="match status" value="1"/>
</dbReference>
<dbReference type="RefSeq" id="WP_280692445.1">
    <property type="nucleotide sequence ID" value="NZ_JANQDL010000074.1"/>
</dbReference>
<dbReference type="SUPFAM" id="SSF47413">
    <property type="entry name" value="lambda repressor-like DNA-binding domains"/>
    <property type="match status" value="1"/>
</dbReference>
<name>A0AA43KF26_9CYAN</name>
<reference evidence="2 3" key="1">
    <citation type="journal article" date="2023" name="J. Phycol.">
        <title>Chrysosporum ovalisporum is synonymous with the true-branching cyanobacterium Umezakia natans (Nostocales/Aphanizomenonaceae).</title>
        <authorList>
            <person name="McGregor G.B."/>
            <person name="Sendall B.C."/>
            <person name="Niiyama Y."/>
            <person name="Tuji A."/>
            <person name="Willis A."/>
        </authorList>
    </citation>
    <scope>NUCLEOTIDE SEQUENCE [LARGE SCALE GENOMIC DNA]</scope>
    <source>
        <strain evidence="2 3">FSS-62</strain>
    </source>
</reference>
<dbReference type="NCBIfam" id="TIGR02607">
    <property type="entry name" value="antidote_HigA"/>
    <property type="match status" value="1"/>
</dbReference>
<dbReference type="InterPro" id="IPR013430">
    <property type="entry name" value="Toxin_antidote_HigA"/>
</dbReference>
<dbReference type="Proteomes" id="UP001159370">
    <property type="component" value="Unassembled WGS sequence"/>
</dbReference>
<evidence type="ECO:0000313" key="3">
    <source>
        <dbReference type="Proteomes" id="UP001159370"/>
    </source>
</evidence>
<evidence type="ECO:0000313" key="2">
    <source>
        <dbReference type="EMBL" id="MDH6064211.1"/>
    </source>
</evidence>
<sequence length="83" mass="9532">MMKENPELQEMDQLINKMRPVHSGEIFREDFITPMGMGGEALAVALHLPPWQIQEIFDEQRSITADTAFWLVLILVDITCIMS</sequence>
<dbReference type="PANTHER" id="PTHR36924">
    <property type="entry name" value="ANTITOXIN HIGA-1"/>
    <property type="match status" value="1"/>
</dbReference>
<gene>
    <name evidence="2" type="ORF">NWP23_10620</name>
</gene>
<proteinExistence type="predicted"/>
<dbReference type="PANTHER" id="PTHR36924:SF1">
    <property type="entry name" value="ANTITOXIN HIGA-1"/>
    <property type="match status" value="1"/>
</dbReference>
<evidence type="ECO:0000256" key="1">
    <source>
        <dbReference type="ARBA" id="ARBA00023125"/>
    </source>
</evidence>
<organism evidence="2 3">
    <name type="scientific">Umezakia ovalisporum FSS-62</name>
    <dbReference type="NCBI Taxonomy" id="2971776"/>
    <lineage>
        <taxon>Bacteria</taxon>
        <taxon>Bacillati</taxon>
        <taxon>Cyanobacteriota</taxon>
        <taxon>Cyanophyceae</taxon>
        <taxon>Nostocales</taxon>
        <taxon>Nodulariaceae</taxon>
        <taxon>Umezakia</taxon>
    </lineage>
</organism>
<keyword evidence="1" id="KW-0238">DNA-binding</keyword>
<dbReference type="InterPro" id="IPR010982">
    <property type="entry name" value="Lambda_DNA-bd_dom_sf"/>
</dbReference>